<accession>A0A286G0C0</accession>
<dbReference type="AlphaFoldDB" id="A0A286G0C0"/>
<organism evidence="1 2">
    <name type="scientific">Spirosoma fluviale</name>
    <dbReference type="NCBI Taxonomy" id="1597977"/>
    <lineage>
        <taxon>Bacteria</taxon>
        <taxon>Pseudomonadati</taxon>
        <taxon>Bacteroidota</taxon>
        <taxon>Cytophagia</taxon>
        <taxon>Cytophagales</taxon>
        <taxon>Cytophagaceae</taxon>
        <taxon>Spirosoma</taxon>
    </lineage>
</organism>
<dbReference type="SUPFAM" id="SSF52266">
    <property type="entry name" value="SGNH hydrolase"/>
    <property type="match status" value="1"/>
</dbReference>
<name>A0A286G0C0_9BACT</name>
<protein>
    <recommendedName>
        <fullName evidence="3">SGNH/GDSL hydrolase family protein</fullName>
    </recommendedName>
</protein>
<dbReference type="OrthoDB" id="869432at2"/>
<evidence type="ECO:0000313" key="1">
    <source>
        <dbReference type="EMBL" id="SOD88706.1"/>
    </source>
</evidence>
<dbReference type="EMBL" id="OCNH01000002">
    <property type="protein sequence ID" value="SOD88706.1"/>
    <property type="molecule type" value="Genomic_DNA"/>
</dbReference>
<keyword evidence="2" id="KW-1185">Reference proteome</keyword>
<reference evidence="2" key="1">
    <citation type="submission" date="2017-09" db="EMBL/GenBank/DDBJ databases">
        <authorList>
            <person name="Varghese N."/>
            <person name="Submissions S."/>
        </authorList>
    </citation>
    <scope>NUCLEOTIDE SEQUENCE [LARGE SCALE GENOMIC DNA]</scope>
    <source>
        <strain evidence="2">DSM 29961</strain>
    </source>
</reference>
<dbReference type="Proteomes" id="UP000219452">
    <property type="component" value="Unassembled WGS sequence"/>
</dbReference>
<gene>
    <name evidence="1" type="ORF">SAMN06269250_2802</name>
</gene>
<evidence type="ECO:0008006" key="3">
    <source>
        <dbReference type="Google" id="ProtNLM"/>
    </source>
</evidence>
<proteinExistence type="predicted"/>
<dbReference type="RefSeq" id="WP_097126418.1">
    <property type="nucleotide sequence ID" value="NZ_OCNH01000002.1"/>
</dbReference>
<evidence type="ECO:0000313" key="2">
    <source>
        <dbReference type="Proteomes" id="UP000219452"/>
    </source>
</evidence>
<sequence length="303" mass="34986">MKAFLTELTLFVLFALAFYAVGLLAFPSFLKRNVHQSGNSHFYFTLKEAKLTQGIDLLFLGSSHTYRSFDPRIFKSAGISSINLGSSAQTPMQTQILVNRYLTQLNPKKVIFEVNPLIFSLDGVESAMELTANDTITPSIVFMVAGLFNLKAYNTLFNSWLRQAFHLNSVQKPYRGVNTYIKGGFVERKMSYFHHKTYNSQRWLIKKEQVKYFTETLAYIQNKGVSVVLVQAPITRDLYNSYKNNLEFDNLMRSTRLPYYNFNNIIFLDDSLHFYDGHHLNQKGVELFNRKLIEMSNGSILLR</sequence>